<comment type="caution">
    <text evidence="3">The sequence shown here is derived from an EMBL/GenBank/DDBJ whole genome shotgun (WGS) entry which is preliminary data.</text>
</comment>
<proteinExistence type="predicted"/>
<dbReference type="EMBL" id="JANBUO010002253">
    <property type="protein sequence ID" value="KAJ2795250.1"/>
    <property type="molecule type" value="Genomic_DNA"/>
</dbReference>
<dbReference type="Gene3D" id="1.10.443.20">
    <property type="entry name" value="Centromere DNA-binding protein complex CBF3 subunit, domain 2"/>
    <property type="match status" value="1"/>
</dbReference>
<feature type="compositionally biased region" description="Polar residues" evidence="1">
    <location>
        <begin position="581"/>
        <end position="597"/>
    </location>
</feature>
<reference evidence="3" key="1">
    <citation type="submission" date="2022-07" db="EMBL/GenBank/DDBJ databases">
        <title>Phylogenomic reconstructions and comparative analyses of Kickxellomycotina fungi.</title>
        <authorList>
            <person name="Reynolds N.K."/>
            <person name="Stajich J.E."/>
            <person name="Barry K."/>
            <person name="Grigoriev I.V."/>
            <person name="Crous P."/>
            <person name="Smith M.E."/>
        </authorList>
    </citation>
    <scope>NUCLEOTIDE SEQUENCE</scope>
    <source>
        <strain evidence="3">NRRL 1565</strain>
    </source>
</reference>
<evidence type="ECO:0000259" key="2">
    <source>
        <dbReference type="Pfam" id="PF16787"/>
    </source>
</evidence>
<dbReference type="OrthoDB" id="5582206at2759"/>
<accession>A0A9W8HRT1</accession>
<feature type="domain" description="Ndc10" evidence="2">
    <location>
        <begin position="13"/>
        <end position="251"/>
    </location>
</feature>
<dbReference type="Proteomes" id="UP001140094">
    <property type="component" value="Unassembled WGS sequence"/>
</dbReference>
<evidence type="ECO:0000313" key="4">
    <source>
        <dbReference type="Proteomes" id="UP001140094"/>
    </source>
</evidence>
<evidence type="ECO:0000256" key="1">
    <source>
        <dbReference type="SAM" id="MobiDB-lite"/>
    </source>
</evidence>
<feature type="non-terminal residue" evidence="3">
    <location>
        <position position="664"/>
    </location>
</feature>
<dbReference type="InterPro" id="IPR031872">
    <property type="entry name" value="NDC10_II"/>
</dbReference>
<keyword evidence="4" id="KW-1185">Reference proteome</keyword>
<evidence type="ECO:0000313" key="3">
    <source>
        <dbReference type="EMBL" id="KAJ2795250.1"/>
    </source>
</evidence>
<dbReference type="AlphaFoldDB" id="A0A9W8HRT1"/>
<organism evidence="3 4">
    <name type="scientific">Coemansia guatemalensis</name>
    <dbReference type="NCBI Taxonomy" id="2761395"/>
    <lineage>
        <taxon>Eukaryota</taxon>
        <taxon>Fungi</taxon>
        <taxon>Fungi incertae sedis</taxon>
        <taxon>Zoopagomycota</taxon>
        <taxon>Kickxellomycotina</taxon>
        <taxon>Kickxellomycetes</taxon>
        <taxon>Kickxellales</taxon>
        <taxon>Kickxellaceae</taxon>
        <taxon>Coemansia</taxon>
    </lineage>
</organism>
<feature type="region of interest" description="Disordered" evidence="1">
    <location>
        <begin position="578"/>
        <end position="606"/>
    </location>
</feature>
<dbReference type="Pfam" id="PF16787">
    <property type="entry name" value="NDC10_II"/>
    <property type="match status" value="1"/>
</dbReference>
<sequence length="664" mass="73037">MDDHFEGSLPHSRKTANAHGIHKAELLRHRRILQCPWNALATLFFYKWHVLNEPPPDFTDSSWFSQPLFHTDPALEDDHLAQFCGDIYDEFREAIGEGRQRRKYISSQARGALSSALMSSALLKNRVATTGNVYMTRKSLQNGICFDVQLANAGFTAKDNKPSYHIPRQGFSVPKALEEMIFPFADELPDFDDIPNNEGGIDLRSSVVGFCNMLKLLRTTLLQDQMILFDNTFYRRMLQDNSVLSSEVFQTMEFVSGSDSIRDVSWSSDFLPLVTHMPRDAALSRVVPCTIPPTHVSKVDPGQAVASPALSRSLLAVDGCSTACSDSLKRNSECGTCVNDTADGQLPDAKRLCAAPKIYMVETIEDTSCDEASRSSSVVIMDYSLPDMNAAPEVSRPMLSIDGHTPHTSSNDLAPLPDGALEGAMDVDAQNDAYTTVYDKQALPPGVFKDEYADQSAQVQAYPITPVEPVTRDSDIPRDSAERPFEECGESVSSGKSGLPLAYILSEGVRQATEGQASHVIFQEPALPSGISMEENTARVGLQRQSAEVGVSNDVDKEIAGWVAEFSKTEATAEDMPCASRCSSNSLSTVDNNSSDDTLTESRRMADTTRVTEMSKQISELLNHIHSMEQQLSSIVETNQTLSRKVNRVILRHSSLSAIPAWKD</sequence>
<protein>
    <recommendedName>
        <fullName evidence="2">Ndc10 domain-containing protein</fullName>
    </recommendedName>
</protein>
<gene>
    <name evidence="3" type="ORF">H4R20_005945</name>
</gene>
<name>A0A9W8HRT1_9FUNG</name>
<dbReference type="InterPro" id="IPR038279">
    <property type="entry name" value="Ndc10_dom2_sf"/>
</dbReference>
<dbReference type="GO" id="GO:0003677">
    <property type="term" value="F:DNA binding"/>
    <property type="evidence" value="ECO:0007669"/>
    <property type="project" value="InterPro"/>
</dbReference>